<dbReference type="Proteomes" id="UP000291000">
    <property type="component" value="Unassembled WGS sequence"/>
</dbReference>
<name>A0A452DL55_CAPHI</name>
<evidence type="ECO:0000313" key="2">
    <source>
        <dbReference type="Ensembl" id="ENSCHIP00000000547.1"/>
    </source>
</evidence>
<reference evidence="2" key="3">
    <citation type="submission" date="2025-09" db="UniProtKB">
        <authorList>
            <consortium name="Ensembl"/>
        </authorList>
    </citation>
    <scope>IDENTIFICATION</scope>
</reference>
<feature type="region of interest" description="Disordered" evidence="1">
    <location>
        <begin position="1"/>
        <end position="42"/>
    </location>
</feature>
<dbReference type="GeneTree" id="ENSGT00910000147777"/>
<dbReference type="AlphaFoldDB" id="A0A452DL55"/>
<organism evidence="2 3">
    <name type="scientific">Capra hircus</name>
    <name type="common">Goat</name>
    <dbReference type="NCBI Taxonomy" id="9925"/>
    <lineage>
        <taxon>Eukaryota</taxon>
        <taxon>Metazoa</taxon>
        <taxon>Chordata</taxon>
        <taxon>Craniata</taxon>
        <taxon>Vertebrata</taxon>
        <taxon>Euteleostomi</taxon>
        <taxon>Mammalia</taxon>
        <taxon>Eutheria</taxon>
        <taxon>Laurasiatheria</taxon>
        <taxon>Artiodactyla</taxon>
        <taxon>Ruminantia</taxon>
        <taxon>Pecora</taxon>
        <taxon>Bovidae</taxon>
        <taxon>Caprinae</taxon>
        <taxon>Capra</taxon>
    </lineage>
</organism>
<protein>
    <submittedName>
        <fullName evidence="2">Uncharacterized protein</fullName>
    </submittedName>
</protein>
<dbReference type="Ensembl" id="ENSCHIT00000000573.1">
    <property type="protein sequence ID" value="ENSCHIP00000000547.1"/>
    <property type="gene ID" value="ENSCHIG00000000387.1"/>
</dbReference>
<keyword evidence="3" id="KW-1185">Reference proteome</keyword>
<accession>A0A452DL55</accession>
<dbReference type="OMA" id="MKMIRTA"/>
<reference evidence="2" key="2">
    <citation type="submission" date="2025-08" db="UniProtKB">
        <authorList>
            <consortium name="Ensembl"/>
        </authorList>
    </citation>
    <scope>IDENTIFICATION</scope>
</reference>
<feature type="compositionally biased region" description="Polar residues" evidence="1">
    <location>
        <begin position="22"/>
        <end position="37"/>
    </location>
</feature>
<evidence type="ECO:0000256" key="1">
    <source>
        <dbReference type="SAM" id="MobiDB-lite"/>
    </source>
</evidence>
<sequence>MEKAKERVKKQAQSRKSHTHQRNPLNSPGNLQETKMTRTAKNKKIKAVLRVEIPAMTQKTQLQICKKPVKGPNYHKECCILREPQERYTFEPQFVCTLFIFLSDMFGGKKISLF</sequence>
<reference evidence="3" key="1">
    <citation type="submission" date="2016-04" db="EMBL/GenBank/DDBJ databases">
        <title>Polished mammalian reference genomes with single-molecule sequencing and chromosome conformation capture applied to the Capra hircus genome.</title>
        <authorList>
            <person name="Bickhart D.M."/>
            <person name="Koren S."/>
            <person name="Rosen B."/>
            <person name="Hastie A."/>
            <person name="Liachko I."/>
            <person name="Sullivan S.T."/>
            <person name="Burton J."/>
            <person name="Sayre B.L."/>
            <person name="Huson H.J."/>
            <person name="Lee J."/>
            <person name="Lam E."/>
            <person name="Kelley C.M."/>
            <person name="Hutchison J.L."/>
            <person name="Zhou Y."/>
            <person name="Sun J."/>
            <person name="Crisa A."/>
            <person name="Schwartz J.C."/>
            <person name="Hammond J.A."/>
            <person name="Schroeder S.G."/>
            <person name="Liu G.E."/>
            <person name="Dunham M."/>
            <person name="Shendure J."/>
            <person name="Sonstegard T.S."/>
            <person name="Phillippy A.M."/>
            <person name="Van Tassell C.P."/>
            <person name="Smith T.P."/>
        </authorList>
    </citation>
    <scope>NUCLEOTIDE SEQUENCE [LARGE SCALE GENOMIC DNA]</scope>
</reference>
<proteinExistence type="predicted"/>
<evidence type="ECO:0000313" key="3">
    <source>
        <dbReference type="Proteomes" id="UP000291000"/>
    </source>
</evidence>
<feature type="compositionally biased region" description="Basic residues" evidence="1">
    <location>
        <begin position="1"/>
        <end position="21"/>
    </location>
</feature>